<evidence type="ECO:0000256" key="1">
    <source>
        <dbReference type="ARBA" id="ARBA00001936"/>
    </source>
</evidence>
<dbReference type="OrthoDB" id="1930084at2759"/>
<reference evidence="10 11" key="1">
    <citation type="journal article" date="2020" name="Cell">
        <title>Large-Scale Comparative Analyses of Tick Genomes Elucidate Their Genetic Diversity and Vector Capacities.</title>
        <authorList>
            <consortium name="Tick Genome and Microbiome Consortium (TIGMIC)"/>
            <person name="Jia N."/>
            <person name="Wang J."/>
            <person name="Shi W."/>
            <person name="Du L."/>
            <person name="Sun Y."/>
            <person name="Zhan W."/>
            <person name="Jiang J.F."/>
            <person name="Wang Q."/>
            <person name="Zhang B."/>
            <person name="Ji P."/>
            <person name="Bell-Sakyi L."/>
            <person name="Cui X.M."/>
            <person name="Yuan T.T."/>
            <person name="Jiang B.G."/>
            <person name="Yang W.F."/>
            <person name="Lam T.T."/>
            <person name="Chang Q.C."/>
            <person name="Ding S.J."/>
            <person name="Wang X.J."/>
            <person name="Zhu J.G."/>
            <person name="Ruan X.D."/>
            <person name="Zhao L."/>
            <person name="Wei J.T."/>
            <person name="Ye R.Z."/>
            <person name="Que T.C."/>
            <person name="Du C.H."/>
            <person name="Zhou Y.H."/>
            <person name="Cheng J.X."/>
            <person name="Dai P.F."/>
            <person name="Guo W.B."/>
            <person name="Han X.H."/>
            <person name="Huang E.J."/>
            <person name="Li L.F."/>
            <person name="Wei W."/>
            <person name="Gao Y.C."/>
            <person name="Liu J.Z."/>
            <person name="Shao H.Z."/>
            <person name="Wang X."/>
            <person name="Wang C.C."/>
            <person name="Yang T.C."/>
            <person name="Huo Q.B."/>
            <person name="Li W."/>
            <person name="Chen H.Y."/>
            <person name="Chen S.E."/>
            <person name="Zhou L.G."/>
            <person name="Ni X.B."/>
            <person name="Tian J.H."/>
            <person name="Sheng Y."/>
            <person name="Liu T."/>
            <person name="Pan Y.S."/>
            <person name="Xia L.Y."/>
            <person name="Li J."/>
            <person name="Zhao F."/>
            <person name="Cao W.C."/>
        </authorList>
    </citation>
    <scope>NUCLEOTIDE SEQUENCE [LARGE SCALE GENOMIC DNA]</scope>
    <source>
        <strain evidence="10">HaeL-2018</strain>
    </source>
</reference>
<name>A0A9J6GZT7_HAELO</name>
<keyword evidence="11" id="KW-1185">Reference proteome</keyword>
<gene>
    <name evidence="10" type="ORF">HPB48_022780</name>
</gene>
<evidence type="ECO:0000313" key="11">
    <source>
        <dbReference type="Proteomes" id="UP000821853"/>
    </source>
</evidence>
<dbReference type="InterPro" id="IPR031675">
    <property type="entry name" value="STPPase_N"/>
</dbReference>
<keyword evidence="6" id="KW-0464">Manganese</keyword>
<dbReference type="Gene3D" id="3.60.21.10">
    <property type="match status" value="1"/>
</dbReference>
<evidence type="ECO:0000313" key="10">
    <source>
        <dbReference type="EMBL" id="KAH9380232.1"/>
    </source>
</evidence>
<dbReference type="VEuPathDB" id="VectorBase:HLOH_057449"/>
<evidence type="ECO:0000259" key="9">
    <source>
        <dbReference type="Pfam" id="PF16891"/>
    </source>
</evidence>
<dbReference type="AlphaFoldDB" id="A0A9J6GZT7"/>
<evidence type="ECO:0000256" key="4">
    <source>
        <dbReference type="ARBA" id="ARBA00022801"/>
    </source>
</evidence>
<dbReference type="OMA" id="HECAHNI"/>
<dbReference type="InterPro" id="IPR029052">
    <property type="entry name" value="Metallo-depent_PP-like"/>
</dbReference>
<comment type="catalytic activity">
    <reaction evidence="8">
        <text>O-phospho-L-threonyl-[protein] + H2O = L-threonyl-[protein] + phosphate</text>
        <dbReference type="Rhea" id="RHEA:47004"/>
        <dbReference type="Rhea" id="RHEA-COMP:11060"/>
        <dbReference type="Rhea" id="RHEA-COMP:11605"/>
        <dbReference type="ChEBI" id="CHEBI:15377"/>
        <dbReference type="ChEBI" id="CHEBI:30013"/>
        <dbReference type="ChEBI" id="CHEBI:43474"/>
        <dbReference type="ChEBI" id="CHEBI:61977"/>
        <dbReference type="EC" id="3.1.3.16"/>
    </reaction>
</comment>
<comment type="cofactor">
    <cofactor evidence="1">
        <name>Mn(2+)</name>
        <dbReference type="ChEBI" id="CHEBI:29035"/>
    </cofactor>
</comment>
<evidence type="ECO:0000256" key="5">
    <source>
        <dbReference type="ARBA" id="ARBA00022912"/>
    </source>
</evidence>
<comment type="catalytic activity">
    <reaction evidence="7">
        <text>O-phospho-L-seryl-[protein] + H2O = L-seryl-[protein] + phosphate</text>
        <dbReference type="Rhea" id="RHEA:20629"/>
        <dbReference type="Rhea" id="RHEA-COMP:9863"/>
        <dbReference type="Rhea" id="RHEA-COMP:11604"/>
        <dbReference type="ChEBI" id="CHEBI:15377"/>
        <dbReference type="ChEBI" id="CHEBI:29999"/>
        <dbReference type="ChEBI" id="CHEBI:43474"/>
        <dbReference type="ChEBI" id="CHEBI:83421"/>
        <dbReference type="EC" id="3.1.3.16"/>
    </reaction>
</comment>
<dbReference type="Pfam" id="PF16891">
    <property type="entry name" value="STPPase_N"/>
    <property type="match status" value="1"/>
</dbReference>
<dbReference type="SUPFAM" id="SSF56300">
    <property type="entry name" value="Metallo-dependent phosphatases"/>
    <property type="match status" value="1"/>
</dbReference>
<evidence type="ECO:0000256" key="2">
    <source>
        <dbReference type="ARBA" id="ARBA00013081"/>
    </source>
</evidence>
<evidence type="ECO:0000256" key="3">
    <source>
        <dbReference type="ARBA" id="ARBA00022723"/>
    </source>
</evidence>
<sequence length="124" mass="13797">MADGDTNVASITSKQLDVRGCHPGTAMRLTREEKLGLCLKSRDIFPSQPTLLELEAPIRISGYIHGQHTTCCGSLRTATSRRRPTARFLGDDAHRGRQSLETICLLLAYKIEYAENLFLLRGSH</sequence>
<dbReference type="EC" id="3.1.3.16" evidence="2"/>
<dbReference type="Proteomes" id="UP000821853">
    <property type="component" value="Chromosome 8"/>
</dbReference>
<comment type="caution">
    <text evidence="10">The sequence shown here is derived from an EMBL/GenBank/DDBJ whole genome shotgun (WGS) entry which is preliminary data.</text>
</comment>
<dbReference type="PANTHER" id="PTHR11668">
    <property type="entry name" value="SERINE/THREONINE PROTEIN PHOSPHATASE"/>
    <property type="match status" value="1"/>
</dbReference>
<dbReference type="InterPro" id="IPR006186">
    <property type="entry name" value="Ser/Thr-sp_prot-phosphatase"/>
</dbReference>
<dbReference type="PRINTS" id="PR00114">
    <property type="entry name" value="STPHPHTASE"/>
</dbReference>
<dbReference type="GO" id="GO:0046872">
    <property type="term" value="F:metal ion binding"/>
    <property type="evidence" value="ECO:0007669"/>
    <property type="project" value="UniProtKB-KW"/>
</dbReference>
<evidence type="ECO:0000256" key="8">
    <source>
        <dbReference type="ARBA" id="ARBA00048336"/>
    </source>
</evidence>
<keyword evidence="3" id="KW-0479">Metal-binding</keyword>
<dbReference type="PANTHER" id="PTHR11668:SF300">
    <property type="entry name" value="SERINE_THREONINE-PROTEIN PHOSPHATASE"/>
    <property type="match status" value="1"/>
</dbReference>
<dbReference type="GO" id="GO:0004722">
    <property type="term" value="F:protein serine/threonine phosphatase activity"/>
    <property type="evidence" value="ECO:0007669"/>
    <property type="project" value="UniProtKB-EC"/>
</dbReference>
<evidence type="ECO:0000256" key="7">
    <source>
        <dbReference type="ARBA" id="ARBA00047761"/>
    </source>
</evidence>
<keyword evidence="5" id="KW-0904">Protein phosphatase</keyword>
<proteinExistence type="predicted"/>
<organism evidence="10 11">
    <name type="scientific">Haemaphysalis longicornis</name>
    <name type="common">Bush tick</name>
    <dbReference type="NCBI Taxonomy" id="44386"/>
    <lineage>
        <taxon>Eukaryota</taxon>
        <taxon>Metazoa</taxon>
        <taxon>Ecdysozoa</taxon>
        <taxon>Arthropoda</taxon>
        <taxon>Chelicerata</taxon>
        <taxon>Arachnida</taxon>
        <taxon>Acari</taxon>
        <taxon>Parasitiformes</taxon>
        <taxon>Ixodida</taxon>
        <taxon>Ixodoidea</taxon>
        <taxon>Ixodidae</taxon>
        <taxon>Haemaphysalinae</taxon>
        <taxon>Haemaphysalis</taxon>
    </lineage>
</organism>
<evidence type="ECO:0000256" key="6">
    <source>
        <dbReference type="ARBA" id="ARBA00023211"/>
    </source>
</evidence>
<keyword evidence="4" id="KW-0378">Hydrolase</keyword>
<accession>A0A9J6GZT7</accession>
<protein>
    <recommendedName>
        <fullName evidence="2">protein-serine/threonine phosphatase</fullName>
        <ecNumber evidence="2">3.1.3.16</ecNumber>
    </recommendedName>
</protein>
<dbReference type="InterPro" id="IPR050341">
    <property type="entry name" value="PP1_catalytic_subunit"/>
</dbReference>
<dbReference type="EMBL" id="JABSTR010000010">
    <property type="protein sequence ID" value="KAH9380232.1"/>
    <property type="molecule type" value="Genomic_DNA"/>
</dbReference>
<feature type="domain" description="Serine-threonine protein phosphatase N-terminal" evidence="9">
    <location>
        <begin position="10"/>
        <end position="55"/>
    </location>
</feature>
<dbReference type="GO" id="GO:0005634">
    <property type="term" value="C:nucleus"/>
    <property type="evidence" value="ECO:0007669"/>
    <property type="project" value="TreeGrafter"/>
</dbReference>
<dbReference type="GO" id="GO:0005737">
    <property type="term" value="C:cytoplasm"/>
    <property type="evidence" value="ECO:0007669"/>
    <property type="project" value="TreeGrafter"/>
</dbReference>